<sequence>MIVKTVRPLEGAHVLVVEDDPDILELHAIALREAGADVHAVGSARAALEVLDTGASFDVIVSDLSMPEVDGFELMRRVRARGGRAASVPALAVTALGEEDHVDEAARAGFHAHVRKPLAPEDLVLAIACLVPTKRRLLG</sequence>
<dbReference type="SUPFAM" id="SSF52172">
    <property type="entry name" value="CheY-like"/>
    <property type="match status" value="1"/>
</dbReference>
<keyword evidence="4" id="KW-0489">Methyltransferase</keyword>
<dbReference type="PROSITE" id="PS50110">
    <property type="entry name" value="RESPONSE_REGULATORY"/>
    <property type="match status" value="1"/>
</dbReference>
<proteinExistence type="predicted"/>
<dbReference type="GO" id="GO:0032259">
    <property type="term" value="P:methylation"/>
    <property type="evidence" value="ECO:0007669"/>
    <property type="project" value="UniProtKB-KW"/>
</dbReference>
<evidence type="ECO:0000313" key="5">
    <source>
        <dbReference type="Proteomes" id="UP000034883"/>
    </source>
</evidence>
<reference evidence="4 5" key="1">
    <citation type="submission" date="2015-03" db="EMBL/GenBank/DDBJ databases">
        <title>Genome assembly of Sandaracinus amylolyticus DSM 53668.</title>
        <authorList>
            <person name="Sharma G."/>
            <person name="Subramanian S."/>
        </authorList>
    </citation>
    <scope>NUCLEOTIDE SEQUENCE [LARGE SCALE GENOMIC DNA]</scope>
    <source>
        <strain evidence="4 5">DSM 53668</strain>
    </source>
</reference>
<dbReference type="RefSeq" id="WP_053237677.1">
    <property type="nucleotide sequence ID" value="NZ_CP011125.1"/>
</dbReference>
<organism evidence="4 5">
    <name type="scientific">Sandaracinus amylolyticus</name>
    <dbReference type="NCBI Taxonomy" id="927083"/>
    <lineage>
        <taxon>Bacteria</taxon>
        <taxon>Pseudomonadati</taxon>
        <taxon>Myxococcota</taxon>
        <taxon>Polyangia</taxon>
        <taxon>Polyangiales</taxon>
        <taxon>Sandaracinaceae</taxon>
        <taxon>Sandaracinus</taxon>
    </lineage>
</organism>
<dbReference type="SMART" id="SM00448">
    <property type="entry name" value="REC"/>
    <property type="match status" value="1"/>
</dbReference>
<evidence type="ECO:0000256" key="1">
    <source>
        <dbReference type="ARBA" id="ARBA00022553"/>
    </source>
</evidence>
<dbReference type="InterPro" id="IPR050595">
    <property type="entry name" value="Bact_response_regulator"/>
</dbReference>
<feature type="modified residue" description="4-aspartylphosphate" evidence="2">
    <location>
        <position position="63"/>
    </location>
</feature>
<gene>
    <name evidence="4" type="ORF">DB32_007882</name>
</gene>
<dbReference type="EMBL" id="CP011125">
    <property type="protein sequence ID" value="AKF10733.1"/>
    <property type="molecule type" value="Genomic_DNA"/>
</dbReference>
<dbReference type="OrthoDB" id="5394048at2"/>
<keyword evidence="1 2" id="KW-0597">Phosphoprotein</keyword>
<dbReference type="InterPro" id="IPR011006">
    <property type="entry name" value="CheY-like_superfamily"/>
</dbReference>
<dbReference type="GO" id="GO:0008168">
    <property type="term" value="F:methyltransferase activity"/>
    <property type="evidence" value="ECO:0007669"/>
    <property type="project" value="UniProtKB-KW"/>
</dbReference>
<evidence type="ECO:0000259" key="3">
    <source>
        <dbReference type="PROSITE" id="PS50110"/>
    </source>
</evidence>
<dbReference type="InterPro" id="IPR001789">
    <property type="entry name" value="Sig_transdc_resp-reg_receiver"/>
</dbReference>
<evidence type="ECO:0000313" key="4">
    <source>
        <dbReference type="EMBL" id="AKF10733.1"/>
    </source>
</evidence>
<dbReference type="PANTHER" id="PTHR44591:SF3">
    <property type="entry name" value="RESPONSE REGULATORY DOMAIN-CONTAINING PROTEIN"/>
    <property type="match status" value="1"/>
</dbReference>
<dbReference type="STRING" id="927083.DB32_007882"/>
<dbReference type="AlphaFoldDB" id="A0A0F6W9F3"/>
<keyword evidence="5" id="KW-1185">Reference proteome</keyword>
<feature type="domain" description="Response regulatory" evidence="3">
    <location>
        <begin position="13"/>
        <end position="131"/>
    </location>
</feature>
<accession>A0A0F6W9F3</accession>
<evidence type="ECO:0000256" key="2">
    <source>
        <dbReference type="PROSITE-ProRule" id="PRU00169"/>
    </source>
</evidence>
<dbReference type="GO" id="GO:0000160">
    <property type="term" value="P:phosphorelay signal transduction system"/>
    <property type="evidence" value="ECO:0007669"/>
    <property type="project" value="InterPro"/>
</dbReference>
<protein>
    <submittedName>
        <fullName evidence="4">Chemotaxis protein methyltransferase CheR</fullName>
    </submittedName>
</protein>
<keyword evidence="4" id="KW-0808">Transferase</keyword>
<dbReference type="KEGG" id="samy:DB32_007882"/>
<name>A0A0F6W9F3_9BACT</name>
<dbReference type="Gene3D" id="3.40.50.2300">
    <property type="match status" value="1"/>
</dbReference>
<dbReference type="Proteomes" id="UP000034883">
    <property type="component" value="Chromosome"/>
</dbReference>
<dbReference type="PANTHER" id="PTHR44591">
    <property type="entry name" value="STRESS RESPONSE REGULATOR PROTEIN 1"/>
    <property type="match status" value="1"/>
</dbReference>
<dbReference type="Pfam" id="PF00072">
    <property type="entry name" value="Response_reg"/>
    <property type="match status" value="1"/>
</dbReference>